<dbReference type="Gene3D" id="1.10.2020.20">
    <property type="match status" value="1"/>
</dbReference>
<accession>A0ABD3C608</accession>
<dbReference type="EMBL" id="JAVIJP010000052">
    <property type="protein sequence ID" value="KAL3625223.1"/>
    <property type="molecule type" value="Genomic_DNA"/>
</dbReference>
<protein>
    <recommendedName>
        <fullName evidence="11">Regulatory particle non-ATPase 13</fullName>
    </recommendedName>
</protein>
<keyword evidence="4" id="KW-0647">Proteasome</keyword>
<dbReference type="Pfam" id="PF04683">
    <property type="entry name" value="Rpn13_ADRM1_Pru"/>
    <property type="match status" value="1"/>
</dbReference>
<dbReference type="GO" id="GO:0005737">
    <property type="term" value="C:cytoplasm"/>
    <property type="evidence" value="ECO:0007669"/>
    <property type="project" value="UniProtKB-SubCell"/>
</dbReference>
<evidence type="ECO:0000256" key="1">
    <source>
        <dbReference type="ARBA" id="ARBA00004123"/>
    </source>
</evidence>
<feature type="region of interest" description="Disordered" evidence="6">
    <location>
        <begin position="349"/>
        <end position="377"/>
    </location>
</feature>
<dbReference type="InterPro" id="IPR032368">
    <property type="entry name" value="RPN13_DEUBAD"/>
</dbReference>
<feature type="domain" description="Pru" evidence="8">
    <location>
        <begin position="13"/>
        <end position="118"/>
    </location>
</feature>
<dbReference type="FunFam" id="1.10.2020.20:FF:000002">
    <property type="entry name" value="26S proteasome regulatory subunit RPN13"/>
    <property type="match status" value="1"/>
</dbReference>
<dbReference type="GO" id="GO:0005634">
    <property type="term" value="C:nucleus"/>
    <property type="evidence" value="ECO:0007669"/>
    <property type="project" value="UniProtKB-SubCell"/>
</dbReference>
<evidence type="ECO:0000256" key="2">
    <source>
        <dbReference type="ARBA" id="ARBA00004496"/>
    </source>
</evidence>
<gene>
    <name evidence="9" type="ORF">CASFOL_030677</name>
</gene>
<evidence type="ECO:0000256" key="5">
    <source>
        <dbReference type="ARBA" id="ARBA00023242"/>
    </source>
</evidence>
<proteinExistence type="predicted"/>
<dbReference type="InterPro" id="IPR006773">
    <property type="entry name" value="Rpn13/ADRM1"/>
</dbReference>
<evidence type="ECO:0000259" key="7">
    <source>
        <dbReference type="PROSITE" id="PS51916"/>
    </source>
</evidence>
<sequence>MASSSSKNDEFRPIQVVFEEFRAGKMLLDGTSVVPDNRKGLFRMGTGEDGLHHIQWLDRDQIIFPGEAVFEKVNQSSERVYILKFLTDDRKFFFWMQEPKADNDAELCNMVNFFLNKPLGGDAKEDESDVSRASNMLRRSMGAEADVTSAGPVQLTDLQPIPKHIVSSGVVESVDQDAGGDAKEDEFDVSVPVENSKDMDVDAIFSRTLDMLSRSMGAEATSDVTSTGPIQLKDLQPILRNIVSSGVVESVDPDEDLGLGDILNPDYVWPLIRGLRSRQKLAPYLPKGRWTPAKLREMLENPPFRQQLDSFTCSLRSGQVDLTQFGIDPSTLPENVTVSSFLEALEDSVARTRESEGSAKGGSDSKSQARDGSDKGQ</sequence>
<evidence type="ECO:0000256" key="3">
    <source>
        <dbReference type="ARBA" id="ARBA00022490"/>
    </source>
</evidence>
<name>A0ABD3C608_9LAMI</name>
<evidence type="ECO:0000313" key="10">
    <source>
        <dbReference type="Proteomes" id="UP001632038"/>
    </source>
</evidence>
<dbReference type="InterPro" id="IPR044867">
    <property type="entry name" value="DEUBAD_dom"/>
</dbReference>
<dbReference type="GO" id="GO:0000502">
    <property type="term" value="C:proteasome complex"/>
    <property type="evidence" value="ECO:0007669"/>
    <property type="project" value="UniProtKB-KW"/>
</dbReference>
<comment type="subcellular location">
    <subcellularLocation>
        <location evidence="2">Cytoplasm</location>
    </subcellularLocation>
    <subcellularLocation>
        <location evidence="1">Nucleus</location>
    </subcellularLocation>
</comment>
<dbReference type="Pfam" id="PF16550">
    <property type="entry name" value="RPN13_C"/>
    <property type="match status" value="1"/>
</dbReference>
<dbReference type="InterPro" id="IPR038108">
    <property type="entry name" value="RPN13_DEUBAD_sf"/>
</dbReference>
<dbReference type="InterPro" id="IPR044868">
    <property type="entry name" value="Rpn13/ADRM1_Pru"/>
</dbReference>
<keyword evidence="5" id="KW-0539">Nucleus</keyword>
<dbReference type="PANTHER" id="PTHR12225">
    <property type="entry name" value="ADHESION REGULATING MOLECULE 1 110 KDA CELL MEMBRANE GLYCOPROTEIN"/>
    <property type="match status" value="1"/>
</dbReference>
<evidence type="ECO:0008006" key="11">
    <source>
        <dbReference type="Google" id="ProtNLM"/>
    </source>
</evidence>
<dbReference type="Gene3D" id="2.30.29.70">
    <property type="entry name" value="Proteasomal ubiquitin receptor Rpn13/ADRM1"/>
    <property type="match status" value="1"/>
</dbReference>
<dbReference type="Proteomes" id="UP001632038">
    <property type="component" value="Unassembled WGS sequence"/>
</dbReference>
<comment type="caution">
    <text evidence="9">The sequence shown here is derived from an EMBL/GenBank/DDBJ whole genome shotgun (WGS) entry which is preliminary data.</text>
</comment>
<reference evidence="10" key="1">
    <citation type="journal article" date="2024" name="IScience">
        <title>Strigolactones Initiate the Formation of Haustorium-like Structures in Castilleja.</title>
        <authorList>
            <person name="Buerger M."/>
            <person name="Peterson D."/>
            <person name="Chory J."/>
        </authorList>
    </citation>
    <scope>NUCLEOTIDE SEQUENCE [LARGE SCALE GENOMIC DNA]</scope>
</reference>
<organism evidence="9 10">
    <name type="scientific">Castilleja foliolosa</name>
    <dbReference type="NCBI Taxonomy" id="1961234"/>
    <lineage>
        <taxon>Eukaryota</taxon>
        <taxon>Viridiplantae</taxon>
        <taxon>Streptophyta</taxon>
        <taxon>Embryophyta</taxon>
        <taxon>Tracheophyta</taxon>
        <taxon>Spermatophyta</taxon>
        <taxon>Magnoliopsida</taxon>
        <taxon>eudicotyledons</taxon>
        <taxon>Gunneridae</taxon>
        <taxon>Pentapetalae</taxon>
        <taxon>asterids</taxon>
        <taxon>lamiids</taxon>
        <taxon>Lamiales</taxon>
        <taxon>Orobanchaceae</taxon>
        <taxon>Pedicularideae</taxon>
        <taxon>Castillejinae</taxon>
        <taxon>Castilleja</taxon>
    </lineage>
</organism>
<dbReference type="PROSITE" id="PS51916">
    <property type="entry name" value="DEUBAD"/>
    <property type="match status" value="1"/>
</dbReference>
<dbReference type="InterPro" id="IPR038633">
    <property type="entry name" value="Rpn13/ADRM1_Pru_sf"/>
</dbReference>
<dbReference type="CDD" id="cd13314">
    <property type="entry name" value="PH_Rpn13"/>
    <property type="match status" value="1"/>
</dbReference>
<evidence type="ECO:0000313" key="9">
    <source>
        <dbReference type="EMBL" id="KAL3625223.1"/>
    </source>
</evidence>
<keyword evidence="10" id="KW-1185">Reference proteome</keyword>
<evidence type="ECO:0000259" key="8">
    <source>
        <dbReference type="PROSITE" id="PS51917"/>
    </source>
</evidence>
<evidence type="ECO:0000256" key="6">
    <source>
        <dbReference type="SAM" id="MobiDB-lite"/>
    </source>
</evidence>
<dbReference type="PANTHER" id="PTHR12225:SF0">
    <property type="entry name" value="PROTEASOMAL UBIQUITIN RECEPTOR ADRM1"/>
    <property type="match status" value="1"/>
</dbReference>
<feature type="compositionally biased region" description="Basic and acidic residues" evidence="6">
    <location>
        <begin position="367"/>
        <end position="377"/>
    </location>
</feature>
<dbReference type="PROSITE" id="PS51917">
    <property type="entry name" value="PRU"/>
    <property type="match status" value="1"/>
</dbReference>
<evidence type="ECO:0000256" key="4">
    <source>
        <dbReference type="ARBA" id="ARBA00022942"/>
    </source>
</evidence>
<dbReference type="AlphaFoldDB" id="A0ABD3C608"/>
<feature type="domain" description="DEUBAD" evidence="7">
    <location>
        <begin position="250"/>
        <end position="355"/>
    </location>
</feature>
<dbReference type="FunFam" id="2.30.29.70:FF:000001">
    <property type="entry name" value="Proteasomal ubiquitin receptor ADRM1"/>
    <property type="match status" value="1"/>
</dbReference>
<keyword evidence="3" id="KW-0963">Cytoplasm</keyword>